<dbReference type="PANTHER" id="PTHR46373">
    <property type="entry name" value="PROTEIN RKD4"/>
    <property type="match status" value="1"/>
</dbReference>
<keyword evidence="4" id="KW-0238">DNA-binding</keyword>
<evidence type="ECO:0000256" key="5">
    <source>
        <dbReference type="ARBA" id="ARBA00023163"/>
    </source>
</evidence>
<dbReference type="Pfam" id="PF02042">
    <property type="entry name" value="RWP-RK"/>
    <property type="match status" value="1"/>
</dbReference>
<evidence type="ECO:0000259" key="8">
    <source>
        <dbReference type="PROSITE" id="PS51519"/>
    </source>
</evidence>
<keyword evidence="6" id="KW-0539">Nucleus</keyword>
<reference evidence="9" key="2">
    <citation type="submission" date="2023-05" db="EMBL/GenBank/DDBJ databases">
        <authorList>
            <person name="Schelkunov M.I."/>
        </authorList>
    </citation>
    <scope>NUCLEOTIDE SEQUENCE</scope>
    <source>
        <strain evidence="9">Hsosn_3</strain>
        <tissue evidence="9">Leaf</tissue>
    </source>
</reference>
<feature type="region of interest" description="Disordered" evidence="7">
    <location>
        <begin position="215"/>
        <end position="251"/>
    </location>
</feature>
<keyword evidence="2" id="KW-0805">Transcription regulation</keyword>
<gene>
    <name evidence="9" type="ORF">POM88_034039</name>
</gene>
<keyword evidence="5" id="KW-0804">Transcription</keyword>
<evidence type="ECO:0000313" key="9">
    <source>
        <dbReference type="EMBL" id="KAK1367947.1"/>
    </source>
</evidence>
<evidence type="ECO:0000256" key="1">
    <source>
        <dbReference type="ARBA" id="ARBA00004049"/>
    </source>
</evidence>
<evidence type="ECO:0000256" key="7">
    <source>
        <dbReference type="SAM" id="MobiDB-lite"/>
    </source>
</evidence>
<dbReference type="PANTHER" id="PTHR46373:SF5">
    <property type="entry name" value="RWP-RK DOMAIN PROTEIN"/>
    <property type="match status" value="1"/>
</dbReference>
<organism evidence="9 10">
    <name type="scientific">Heracleum sosnowskyi</name>
    <dbReference type="NCBI Taxonomy" id="360622"/>
    <lineage>
        <taxon>Eukaryota</taxon>
        <taxon>Viridiplantae</taxon>
        <taxon>Streptophyta</taxon>
        <taxon>Embryophyta</taxon>
        <taxon>Tracheophyta</taxon>
        <taxon>Spermatophyta</taxon>
        <taxon>Magnoliopsida</taxon>
        <taxon>eudicotyledons</taxon>
        <taxon>Gunneridae</taxon>
        <taxon>Pentapetalae</taxon>
        <taxon>asterids</taxon>
        <taxon>campanulids</taxon>
        <taxon>Apiales</taxon>
        <taxon>Apiaceae</taxon>
        <taxon>Apioideae</taxon>
        <taxon>apioid superclade</taxon>
        <taxon>Tordylieae</taxon>
        <taxon>Tordyliinae</taxon>
        <taxon>Heracleum</taxon>
    </lineage>
</organism>
<reference evidence="9" key="1">
    <citation type="submission" date="2023-02" db="EMBL/GenBank/DDBJ databases">
        <title>Genome of toxic invasive species Heracleum sosnowskyi carries increased number of genes despite the absence of recent whole-genome duplications.</title>
        <authorList>
            <person name="Schelkunov M."/>
            <person name="Shtratnikova V."/>
            <person name="Makarenko M."/>
            <person name="Klepikova A."/>
            <person name="Omelchenko D."/>
            <person name="Novikova G."/>
            <person name="Obukhova E."/>
            <person name="Bogdanov V."/>
            <person name="Penin A."/>
            <person name="Logacheva M."/>
        </authorList>
    </citation>
    <scope>NUCLEOTIDE SEQUENCE</scope>
    <source>
        <strain evidence="9">Hsosn_3</strain>
        <tissue evidence="9">Leaf</tissue>
    </source>
</reference>
<protein>
    <recommendedName>
        <fullName evidence="8">RWP-RK domain-containing protein</fullName>
    </recommendedName>
</protein>
<comment type="function">
    <text evidence="1">Putative transcription factor.</text>
</comment>
<dbReference type="InterPro" id="IPR003035">
    <property type="entry name" value="RWP-RK_dom"/>
</dbReference>
<comment type="caution">
    <text evidence="9">The sequence shown here is derived from an EMBL/GenBank/DDBJ whole genome shotgun (WGS) entry which is preliminary data.</text>
</comment>
<feature type="compositionally biased region" description="Polar residues" evidence="7">
    <location>
        <begin position="216"/>
        <end position="227"/>
    </location>
</feature>
<feature type="compositionally biased region" description="Basic residues" evidence="7">
    <location>
        <begin position="235"/>
        <end position="244"/>
    </location>
</feature>
<name>A0AAD8HKN2_9APIA</name>
<dbReference type="InterPro" id="IPR044607">
    <property type="entry name" value="RKD-like"/>
</dbReference>
<evidence type="ECO:0000313" key="10">
    <source>
        <dbReference type="Proteomes" id="UP001237642"/>
    </source>
</evidence>
<dbReference type="AlphaFoldDB" id="A0AAD8HKN2"/>
<dbReference type="GO" id="GO:0003677">
    <property type="term" value="F:DNA binding"/>
    <property type="evidence" value="ECO:0007669"/>
    <property type="project" value="UniProtKB-KW"/>
</dbReference>
<evidence type="ECO:0000256" key="3">
    <source>
        <dbReference type="ARBA" id="ARBA00023054"/>
    </source>
</evidence>
<accession>A0AAD8HKN2</accession>
<feature type="domain" description="RWP-RK" evidence="8">
    <location>
        <begin position="243"/>
        <end position="331"/>
    </location>
</feature>
<feature type="region of interest" description="Disordered" evidence="7">
    <location>
        <begin position="46"/>
        <end position="73"/>
    </location>
</feature>
<evidence type="ECO:0000256" key="4">
    <source>
        <dbReference type="ARBA" id="ARBA00023125"/>
    </source>
</evidence>
<feature type="compositionally biased region" description="Polar residues" evidence="7">
    <location>
        <begin position="50"/>
        <end position="63"/>
    </location>
</feature>
<sequence>MADPNRHDTSYHGPMQTSENILDETFDYSFEFSDGENILLDENVNEFGHGTSQAGPSSGVNDQSNEHFSENFNPENLNCGNPIPLLQWPVLPEPYSCSCCEVLREIIHTIDGETRKFEIHGRLGMIFHGILEICRGDMTAPIKEYQMIDFCEVPIPDVKTYLLQYCEEQTQAGYTLVKDPLLAFNEALSVGSDWNFGLVDIDEILRASPIHIVEDTGQQPEATNQPDVSEPQAYSRRRSKRKSTKVSSNRSRTYKQQRDFIKVLKVKDFVEYFNLTIDEAAEKVGICSTSFKTVLRREKFRWPCQKIKNLEENIEKRSKDLNASNPRKRASAEADIEQLKRDIESIYAPYR</sequence>
<keyword evidence="3" id="KW-0175">Coiled coil</keyword>
<keyword evidence="10" id="KW-1185">Reference proteome</keyword>
<dbReference type="EMBL" id="JAUIZM010000008">
    <property type="protein sequence ID" value="KAK1367947.1"/>
    <property type="molecule type" value="Genomic_DNA"/>
</dbReference>
<dbReference type="PROSITE" id="PS51519">
    <property type="entry name" value="RWP_RK"/>
    <property type="match status" value="1"/>
</dbReference>
<dbReference type="GO" id="GO:0003700">
    <property type="term" value="F:DNA-binding transcription factor activity"/>
    <property type="evidence" value="ECO:0007669"/>
    <property type="project" value="InterPro"/>
</dbReference>
<proteinExistence type="predicted"/>
<evidence type="ECO:0000256" key="2">
    <source>
        <dbReference type="ARBA" id="ARBA00023015"/>
    </source>
</evidence>
<dbReference type="Proteomes" id="UP001237642">
    <property type="component" value="Unassembled WGS sequence"/>
</dbReference>
<evidence type="ECO:0000256" key="6">
    <source>
        <dbReference type="ARBA" id="ARBA00023242"/>
    </source>
</evidence>